<dbReference type="Proteomes" id="UP001165186">
    <property type="component" value="Unassembled WGS sequence"/>
</dbReference>
<accession>A0ACB5SDY0</accession>
<evidence type="ECO:0000313" key="1">
    <source>
        <dbReference type="EMBL" id="GME36514.1"/>
    </source>
</evidence>
<gene>
    <name evidence="1" type="primary">g9159</name>
    <name evidence="1" type="ORF">NpPPO83_00009159</name>
</gene>
<organism evidence="1 2">
    <name type="scientific">Neofusicoccum parvum</name>
    <dbReference type="NCBI Taxonomy" id="310453"/>
    <lineage>
        <taxon>Eukaryota</taxon>
        <taxon>Fungi</taxon>
        <taxon>Dikarya</taxon>
        <taxon>Ascomycota</taxon>
        <taxon>Pezizomycotina</taxon>
        <taxon>Dothideomycetes</taxon>
        <taxon>Dothideomycetes incertae sedis</taxon>
        <taxon>Botryosphaeriales</taxon>
        <taxon>Botryosphaeriaceae</taxon>
        <taxon>Neofusicoccum</taxon>
    </lineage>
</organism>
<protein>
    <submittedName>
        <fullName evidence="1">Uncharacterized protein</fullName>
    </submittedName>
</protein>
<evidence type="ECO:0000313" key="2">
    <source>
        <dbReference type="Proteomes" id="UP001165186"/>
    </source>
</evidence>
<proteinExistence type="predicted"/>
<reference evidence="1" key="1">
    <citation type="submission" date="2024-09" db="EMBL/GenBank/DDBJ databases">
        <title>Draft Genome Sequences of Neofusicoccum parvum.</title>
        <authorList>
            <person name="Ashida A."/>
            <person name="Camagna M."/>
            <person name="Tanaka A."/>
            <person name="Takemoto D."/>
        </authorList>
    </citation>
    <scope>NUCLEOTIDE SEQUENCE</scope>
    <source>
        <strain evidence="1">PPO83</strain>
    </source>
</reference>
<name>A0ACB5SDY0_9PEZI</name>
<sequence length="411" mass="44762">MPPTKRSATPDAHHAPLAKKPKVAEPPGSFPNFDDGDVAISVGDLELNLHSRTLRDTCAYFAEFDSTGFPKHFIYQPRSPSLGHDADQTMTFAVVSPYRNSSGAEAANDDDNSTAQTTTTTTTTTDARMKRAKAANEAVFRILYRQPFSCARPADFRDAATLATRYGCADAVRDALVTAILKASLGTTLFQSDPWALLDAAYNLRDESIFSEALLHAVGRGGGDELLPDAVVDLMDKHVADLEAKVKRCWHDAMRCCRTDSIPRALAATLMRSYLDQHTACALGSPLRPEVYRVLAALHHMDNVKPLLQARLMAMVDEVDNALVAGQDFVNAQDPDRCYDGESHSNTIYVIDKGLGQCVNVQSVEGELLSMLKGIKEAIKPLFVGDRNVGYFTCTHFPGPFPCLNAPPSSP</sequence>
<keyword evidence="2" id="KW-1185">Reference proteome</keyword>
<dbReference type="EMBL" id="BSXG01000295">
    <property type="protein sequence ID" value="GME36514.1"/>
    <property type="molecule type" value="Genomic_DNA"/>
</dbReference>
<comment type="caution">
    <text evidence="1">The sequence shown here is derived from an EMBL/GenBank/DDBJ whole genome shotgun (WGS) entry which is preliminary data.</text>
</comment>